<evidence type="ECO:0000313" key="1">
    <source>
        <dbReference type="EMBL" id="MDR6227342.1"/>
    </source>
</evidence>
<keyword evidence="2" id="KW-1185">Reference proteome</keyword>
<dbReference type="EMBL" id="JAVDQG010000009">
    <property type="protein sequence ID" value="MDR6227342.1"/>
    <property type="molecule type" value="Genomic_DNA"/>
</dbReference>
<sequence length="81" mass="9670">MKAIHEEQQRAIRMWESIREGKQRLAEAAGRGDWQTVERITADLVFWKLEMERLQRKIGLFALFYEEEDAIFLAKDEKSVE</sequence>
<dbReference type="Proteomes" id="UP001185012">
    <property type="component" value="Unassembled WGS sequence"/>
</dbReference>
<proteinExistence type="predicted"/>
<protein>
    <submittedName>
        <fullName evidence="1">Uncharacterized protein</fullName>
    </submittedName>
</protein>
<dbReference type="RefSeq" id="WP_309868339.1">
    <property type="nucleotide sequence ID" value="NZ_JAVDQG010000009.1"/>
</dbReference>
<organism evidence="1 2">
    <name type="scientific">Desmospora profundinema</name>
    <dbReference type="NCBI Taxonomy" id="1571184"/>
    <lineage>
        <taxon>Bacteria</taxon>
        <taxon>Bacillati</taxon>
        <taxon>Bacillota</taxon>
        <taxon>Bacilli</taxon>
        <taxon>Bacillales</taxon>
        <taxon>Thermoactinomycetaceae</taxon>
        <taxon>Desmospora</taxon>
    </lineage>
</organism>
<gene>
    <name evidence="1" type="ORF">JOE21_003357</name>
</gene>
<evidence type="ECO:0000313" key="2">
    <source>
        <dbReference type="Proteomes" id="UP001185012"/>
    </source>
</evidence>
<reference evidence="1 2" key="1">
    <citation type="submission" date="2023-07" db="EMBL/GenBank/DDBJ databases">
        <title>Genomic Encyclopedia of Type Strains, Phase IV (KMG-IV): sequencing the most valuable type-strain genomes for metagenomic binning, comparative biology and taxonomic classification.</title>
        <authorList>
            <person name="Goeker M."/>
        </authorList>
    </citation>
    <scope>NUCLEOTIDE SEQUENCE [LARGE SCALE GENOMIC DNA]</scope>
    <source>
        <strain evidence="1 2">DSM 45903</strain>
    </source>
</reference>
<name>A0ABU1IRB9_9BACL</name>
<comment type="caution">
    <text evidence="1">The sequence shown here is derived from an EMBL/GenBank/DDBJ whole genome shotgun (WGS) entry which is preliminary data.</text>
</comment>
<accession>A0ABU1IRB9</accession>